<organism evidence="3 4">
    <name type="scientific">Acinetobacter junii SH205</name>
    <dbReference type="NCBI Taxonomy" id="575587"/>
    <lineage>
        <taxon>Bacteria</taxon>
        <taxon>Pseudomonadati</taxon>
        <taxon>Pseudomonadota</taxon>
        <taxon>Gammaproteobacteria</taxon>
        <taxon>Moraxellales</taxon>
        <taxon>Moraxellaceae</taxon>
        <taxon>Acinetobacter</taxon>
    </lineage>
</organism>
<evidence type="ECO:0000313" key="4">
    <source>
        <dbReference type="Proteomes" id="UP000018442"/>
    </source>
</evidence>
<gene>
    <name evidence="3" type="ORF">HMPREF0026_02002</name>
</gene>
<protein>
    <submittedName>
        <fullName evidence="3">Pilin (Bacterial filament)</fullName>
    </submittedName>
</protein>
<dbReference type="AlphaFoldDB" id="D0SNE2"/>
<feature type="transmembrane region" description="Helical" evidence="2">
    <location>
        <begin position="12"/>
        <end position="32"/>
    </location>
</feature>
<dbReference type="HOGENOM" id="CLU_091705_4_0_6"/>
<name>D0SNE2_ACIJU</name>
<dbReference type="InterPro" id="IPR001082">
    <property type="entry name" value="Pilin"/>
</dbReference>
<evidence type="ECO:0000256" key="1">
    <source>
        <dbReference type="ARBA" id="ARBA00005233"/>
    </source>
</evidence>
<dbReference type="SUPFAM" id="SSF54523">
    <property type="entry name" value="Pili subunits"/>
    <property type="match status" value="1"/>
</dbReference>
<dbReference type="Pfam" id="PF00114">
    <property type="entry name" value="Pilin"/>
    <property type="match status" value="1"/>
</dbReference>
<keyword evidence="2" id="KW-0472">Membrane</keyword>
<keyword evidence="2" id="KW-0812">Transmembrane</keyword>
<proteinExistence type="inferred from homology"/>
<dbReference type="GO" id="GO:0007155">
    <property type="term" value="P:cell adhesion"/>
    <property type="evidence" value="ECO:0007669"/>
    <property type="project" value="InterPro"/>
</dbReference>
<dbReference type="InterPro" id="IPR045584">
    <property type="entry name" value="Pilin-like"/>
</dbReference>
<evidence type="ECO:0000313" key="3">
    <source>
        <dbReference type="EMBL" id="EEY92456.1"/>
    </source>
</evidence>
<reference evidence="4" key="1">
    <citation type="journal article" date="2012" name="PLoS ONE">
        <title>The success of Acinetobacter species; genetic, metabolic and virulence attributes.</title>
        <authorList>
            <person name="Peleg A.Y."/>
            <person name="de Breij A."/>
            <person name="Adams M.D."/>
            <person name="Cerqueira G.M."/>
            <person name="Mocali S."/>
            <person name="Galardini M."/>
            <person name="Nibbering P.H."/>
            <person name="Earl A.M."/>
            <person name="Ward D.V."/>
            <person name="Paterson D.L."/>
            <person name="Seifert H."/>
            <person name="Dijkshoorn L."/>
        </authorList>
    </citation>
    <scope>NUCLEOTIDE SEQUENCE [LARGE SCALE GENOMIC DNA]</scope>
    <source>
        <strain evidence="4">SH205</strain>
    </source>
</reference>
<comment type="similarity">
    <text evidence="1">Belongs to the N-Me-Phe pilin family.</text>
</comment>
<evidence type="ECO:0000256" key="2">
    <source>
        <dbReference type="SAM" id="Phobius"/>
    </source>
</evidence>
<dbReference type="Proteomes" id="UP000018442">
    <property type="component" value="Unassembled WGS sequence"/>
</dbReference>
<dbReference type="Gene3D" id="3.30.700.10">
    <property type="entry name" value="Glycoprotein, Type 4 Pilin"/>
    <property type="match status" value="1"/>
</dbReference>
<dbReference type="GO" id="GO:0009289">
    <property type="term" value="C:pilus"/>
    <property type="evidence" value="ECO:0007669"/>
    <property type="project" value="InterPro"/>
</dbReference>
<keyword evidence="2" id="KW-1133">Transmembrane helix</keyword>
<accession>D0SNE2</accession>
<dbReference type="EMBL" id="GG705012">
    <property type="protein sequence ID" value="EEY92456.1"/>
    <property type="molecule type" value="Genomic_DNA"/>
</dbReference>
<sequence>MYVHIKSLMECYQLMIVVAIIGILAAIAIPAYQNYIARSQASEALSLLGGLKTPLIDITGSSGLVNACSTNNAVPEVPNTAPVGSPSNGTPAVPAGALNSANGYTIAGKYVQTITATPTGTASCKLVAEFKPTGSGLNDKIAGKKVAFTYTVATGDWSCTSNLDQSVRPSSCSADTTL</sequence>